<dbReference type="AlphaFoldDB" id="K7W6G3"/>
<evidence type="ECO:0000313" key="2">
    <source>
        <dbReference type="EMBL" id="AQL02028.1"/>
    </source>
</evidence>
<feature type="compositionally biased region" description="Polar residues" evidence="1">
    <location>
        <begin position="105"/>
        <end position="114"/>
    </location>
</feature>
<dbReference type="PaxDb" id="4577-GRMZM2G405178_P03"/>
<evidence type="ECO:0000256" key="1">
    <source>
        <dbReference type="SAM" id="MobiDB-lite"/>
    </source>
</evidence>
<dbReference type="HOGENOM" id="CLU_1009579_0_0_1"/>
<name>K7W6G3_MAIZE</name>
<dbReference type="InParanoid" id="K7W6G3"/>
<feature type="region of interest" description="Disordered" evidence="1">
    <location>
        <begin position="90"/>
        <end position="120"/>
    </location>
</feature>
<dbReference type="EMBL" id="CM000785">
    <property type="protein sequence ID" value="AQL02028.1"/>
    <property type="molecule type" value="Genomic_DNA"/>
</dbReference>
<organism evidence="2">
    <name type="scientific">Zea mays</name>
    <name type="common">Maize</name>
    <dbReference type="NCBI Taxonomy" id="4577"/>
    <lineage>
        <taxon>Eukaryota</taxon>
        <taxon>Viridiplantae</taxon>
        <taxon>Streptophyta</taxon>
        <taxon>Embryophyta</taxon>
        <taxon>Tracheophyta</taxon>
        <taxon>Spermatophyta</taxon>
        <taxon>Magnoliopsida</taxon>
        <taxon>Liliopsida</taxon>
        <taxon>Poales</taxon>
        <taxon>Poaceae</taxon>
        <taxon>PACMAD clade</taxon>
        <taxon>Panicoideae</taxon>
        <taxon>Andropogonodae</taxon>
        <taxon>Andropogoneae</taxon>
        <taxon>Tripsacinae</taxon>
        <taxon>Zea</taxon>
    </lineage>
</organism>
<proteinExistence type="predicted"/>
<gene>
    <name evidence="2" type="ORF">ZEAMMB73_Zm00001d045312</name>
</gene>
<dbReference type="eggNOG" id="ENOG502R7I9">
    <property type="taxonomic scope" value="Eukaryota"/>
</dbReference>
<accession>K7W6G3</accession>
<reference evidence="2" key="1">
    <citation type="submission" date="2015-12" db="EMBL/GenBank/DDBJ databases">
        <title>Update maize B73 reference genome by single molecule sequencing technologies.</title>
        <authorList>
            <consortium name="Maize Genome Sequencing Project"/>
            <person name="Ware D."/>
        </authorList>
    </citation>
    <scope>NUCLEOTIDE SEQUENCE</scope>
    <source>
        <tissue evidence="2">Seedling</tissue>
    </source>
</reference>
<sequence>MPLATLSGCSTSFQTQLISRLSMRSRIGLRAVRHAAVSRSRQFKILTSLIVGRRAVASLLIPAGVTRSQPWMANLASLPHPRPMAARLASVRSKQPLMHSDSSEPHTATPSRCSQDALHKPWKPPSVKNLIRGHLRASASIAGAVSSTLCRMSSVKSSSAGSAAKKETSPATVIAASSRWPVAAGSKGSRSRRIASLGHLAAMVRSASSLTKSIYRGLNTQGATSFWRLGQDPAMASSSAAWNPSVAPARPRSSSVSAAAAAGCAASAGSMSSVQQ</sequence>
<protein>
    <submittedName>
        <fullName evidence="2">Uncharacterized protein</fullName>
    </submittedName>
</protein>